<reference evidence="1 2" key="1">
    <citation type="submission" date="2013-08" db="EMBL/GenBank/DDBJ databases">
        <authorList>
            <person name="Weinstock G."/>
            <person name="Sodergren E."/>
            <person name="Wylie T."/>
            <person name="Fulton L."/>
            <person name="Fulton R."/>
            <person name="Fronick C."/>
            <person name="O'Laughlin M."/>
            <person name="Godfrey J."/>
            <person name="Miner T."/>
            <person name="Herter B."/>
            <person name="Appelbaum E."/>
            <person name="Cordes M."/>
            <person name="Lek S."/>
            <person name="Wollam A."/>
            <person name="Pepin K.H."/>
            <person name="Palsikar V.B."/>
            <person name="Mitreva M."/>
            <person name="Wilson R.K."/>
        </authorList>
    </citation>
    <scope>NUCLEOTIDE SEQUENCE [LARGE SCALE GENOMIC DNA]</scope>
    <source>
        <strain evidence="1 2">ATCC 12856</strain>
    </source>
</reference>
<proteinExistence type="predicted"/>
<dbReference type="RefSeq" id="WP_021624926.1">
    <property type="nucleotide sequence ID" value="NZ_KE952920.1"/>
</dbReference>
<organism evidence="1 2">
    <name type="scientific">Aneurinibacillus aneurinilyticus ATCC 12856</name>
    <dbReference type="NCBI Taxonomy" id="649747"/>
    <lineage>
        <taxon>Bacteria</taxon>
        <taxon>Bacillati</taxon>
        <taxon>Bacillota</taxon>
        <taxon>Bacilli</taxon>
        <taxon>Bacillales</taxon>
        <taxon>Paenibacillaceae</taxon>
        <taxon>Aneurinibacillus group</taxon>
        <taxon>Aneurinibacillus</taxon>
    </lineage>
</organism>
<protein>
    <recommendedName>
        <fullName evidence="3">RNA polymerase sigma factor, sigma-70 family</fullName>
    </recommendedName>
</protein>
<dbReference type="GeneID" id="92841827"/>
<dbReference type="STRING" id="649747.HMPREF0083_05322"/>
<keyword evidence="2" id="KW-1185">Reference proteome</keyword>
<dbReference type="InterPro" id="IPR036388">
    <property type="entry name" value="WH-like_DNA-bd_sf"/>
</dbReference>
<name>U1WUX2_ANEAE</name>
<accession>U1WUX2</accession>
<dbReference type="Gene3D" id="1.10.10.10">
    <property type="entry name" value="Winged helix-like DNA-binding domain superfamily/Winged helix DNA-binding domain"/>
    <property type="match status" value="1"/>
</dbReference>
<dbReference type="AlphaFoldDB" id="U1WUX2"/>
<evidence type="ECO:0000313" key="2">
    <source>
        <dbReference type="Proteomes" id="UP000016511"/>
    </source>
</evidence>
<dbReference type="PATRIC" id="fig|649747.3.peg.4791"/>
<sequence length="213" mass="25076">MINAAITPRVEQLVITQLSSYQDIVNRLRVLQTYSVGNGITVSRLSEDDHLQDLHRKLRGMPRYMYLTMKEQKLEQTVNTYLLNHSHPTGIRAQLKVIQECRPVNKEDEKSLQEVIQKISRVVEARAGRRDDLAEVLERVAKFQDLQAEKDQIDKVLEVMKEQYAHFADLLRLHYIEKKSWKEITMIMGISKSVFYRWRPRALEKYAHLAGWE</sequence>
<dbReference type="EMBL" id="AWSJ01000322">
    <property type="protein sequence ID" value="ERI06480.1"/>
    <property type="molecule type" value="Genomic_DNA"/>
</dbReference>
<comment type="caution">
    <text evidence="1">The sequence shown here is derived from an EMBL/GenBank/DDBJ whole genome shotgun (WGS) entry which is preliminary data.</text>
</comment>
<dbReference type="Proteomes" id="UP000016511">
    <property type="component" value="Unassembled WGS sequence"/>
</dbReference>
<evidence type="ECO:0008006" key="3">
    <source>
        <dbReference type="Google" id="ProtNLM"/>
    </source>
</evidence>
<dbReference type="eggNOG" id="ENOG5033WCR">
    <property type="taxonomic scope" value="Bacteria"/>
</dbReference>
<evidence type="ECO:0000313" key="1">
    <source>
        <dbReference type="EMBL" id="ERI06480.1"/>
    </source>
</evidence>
<gene>
    <name evidence="1" type="ORF">HMPREF0083_05322</name>
</gene>
<dbReference type="HOGENOM" id="CLU_1365096_0_0_9"/>